<dbReference type="InterPro" id="IPR001761">
    <property type="entry name" value="Peripla_BP/Lac1_sug-bd_dom"/>
</dbReference>
<evidence type="ECO:0000259" key="4">
    <source>
        <dbReference type="PROSITE" id="PS50932"/>
    </source>
</evidence>
<reference evidence="5 6" key="1">
    <citation type="submission" date="2018-12" db="EMBL/GenBank/DDBJ databases">
        <authorList>
            <person name="Sun L."/>
            <person name="Chen Z."/>
        </authorList>
    </citation>
    <scope>NUCLEOTIDE SEQUENCE [LARGE SCALE GENOMIC DNA]</scope>
    <source>
        <strain evidence="5 6">3-5-3</strain>
    </source>
</reference>
<keyword evidence="3" id="KW-0804">Transcription</keyword>
<dbReference type="OrthoDB" id="9784962at2"/>
<evidence type="ECO:0000256" key="2">
    <source>
        <dbReference type="ARBA" id="ARBA00023125"/>
    </source>
</evidence>
<dbReference type="PROSITE" id="PS50932">
    <property type="entry name" value="HTH_LACI_2"/>
    <property type="match status" value="1"/>
</dbReference>
<gene>
    <name evidence="5" type="ORF">EJP77_09305</name>
</gene>
<name>A0A433XCI5_9BACL</name>
<sequence length="334" mass="36822">MNPTIKDVAKKANVSIATVSRVLNNLTGYSDKTKQKVLRTIEEMGYQPNMIARGLINKRTRTIGVLFPNVSSSFSSALLHGIEEFAYNHNYSVVVCNTDEDGKRTLKCLQVLREKQVDGIVFASELLKDEYYKVLEAIQIPVVLVSSETNYPGVPYVKVDDRVAAYEATEYLIHKGHKRIAMIGGTKGDPIAGVPRVEGYMKALKDHGIPCMEEYIAYGDFGFASGCSAMEELLKRSLDFTAVFAASDEMAIGVLSVAARRGIRVPDELSVIGYDNVELAEMVVPPLTTVNQPLNEMGSNACEKLIDMIETGKISQNSIAQHHIVERQTVRALD</sequence>
<dbReference type="Pfam" id="PF00356">
    <property type="entry name" value="LacI"/>
    <property type="match status" value="1"/>
</dbReference>
<organism evidence="5 6">
    <name type="scientific">Paenibacillus zeisoli</name>
    <dbReference type="NCBI Taxonomy" id="2496267"/>
    <lineage>
        <taxon>Bacteria</taxon>
        <taxon>Bacillati</taxon>
        <taxon>Bacillota</taxon>
        <taxon>Bacilli</taxon>
        <taxon>Bacillales</taxon>
        <taxon>Paenibacillaceae</taxon>
        <taxon>Paenibacillus</taxon>
    </lineage>
</organism>
<dbReference type="SUPFAM" id="SSF53822">
    <property type="entry name" value="Periplasmic binding protein-like I"/>
    <property type="match status" value="1"/>
</dbReference>
<evidence type="ECO:0000256" key="1">
    <source>
        <dbReference type="ARBA" id="ARBA00023015"/>
    </source>
</evidence>
<dbReference type="SMART" id="SM00354">
    <property type="entry name" value="HTH_LACI"/>
    <property type="match status" value="1"/>
</dbReference>
<dbReference type="RefSeq" id="WP_127198969.1">
    <property type="nucleotide sequence ID" value="NZ_RZNX01000003.1"/>
</dbReference>
<proteinExistence type="predicted"/>
<dbReference type="AlphaFoldDB" id="A0A433XCI5"/>
<dbReference type="PRINTS" id="PR00036">
    <property type="entry name" value="HTHLACI"/>
</dbReference>
<accession>A0A433XCI5</accession>
<evidence type="ECO:0000313" key="6">
    <source>
        <dbReference type="Proteomes" id="UP000272464"/>
    </source>
</evidence>
<keyword evidence="1" id="KW-0805">Transcription regulation</keyword>
<keyword evidence="6" id="KW-1185">Reference proteome</keyword>
<dbReference type="InterPro" id="IPR000843">
    <property type="entry name" value="HTH_LacI"/>
</dbReference>
<dbReference type="GO" id="GO:0003700">
    <property type="term" value="F:DNA-binding transcription factor activity"/>
    <property type="evidence" value="ECO:0007669"/>
    <property type="project" value="TreeGrafter"/>
</dbReference>
<dbReference type="InterPro" id="IPR028082">
    <property type="entry name" value="Peripla_BP_I"/>
</dbReference>
<dbReference type="EMBL" id="RZNX01000003">
    <property type="protein sequence ID" value="RUT31588.1"/>
    <property type="molecule type" value="Genomic_DNA"/>
</dbReference>
<dbReference type="CDD" id="cd01392">
    <property type="entry name" value="HTH_LacI"/>
    <property type="match status" value="1"/>
</dbReference>
<feature type="domain" description="HTH lacI-type" evidence="4">
    <location>
        <begin position="3"/>
        <end position="57"/>
    </location>
</feature>
<dbReference type="PROSITE" id="PS00356">
    <property type="entry name" value="HTH_LACI_1"/>
    <property type="match status" value="1"/>
</dbReference>
<comment type="caution">
    <text evidence="5">The sequence shown here is derived from an EMBL/GenBank/DDBJ whole genome shotgun (WGS) entry which is preliminary data.</text>
</comment>
<dbReference type="Pfam" id="PF00532">
    <property type="entry name" value="Peripla_BP_1"/>
    <property type="match status" value="1"/>
</dbReference>
<dbReference type="PANTHER" id="PTHR30146">
    <property type="entry name" value="LACI-RELATED TRANSCRIPTIONAL REPRESSOR"/>
    <property type="match status" value="1"/>
</dbReference>
<dbReference type="SUPFAM" id="SSF47413">
    <property type="entry name" value="lambda repressor-like DNA-binding domains"/>
    <property type="match status" value="1"/>
</dbReference>
<dbReference type="Proteomes" id="UP000272464">
    <property type="component" value="Unassembled WGS sequence"/>
</dbReference>
<dbReference type="InterPro" id="IPR010982">
    <property type="entry name" value="Lambda_DNA-bd_dom_sf"/>
</dbReference>
<dbReference type="CDD" id="cd19975">
    <property type="entry name" value="PBP1_CcpA-like"/>
    <property type="match status" value="1"/>
</dbReference>
<dbReference type="Gene3D" id="3.40.50.2300">
    <property type="match status" value="2"/>
</dbReference>
<dbReference type="Gene3D" id="1.10.260.40">
    <property type="entry name" value="lambda repressor-like DNA-binding domains"/>
    <property type="match status" value="1"/>
</dbReference>
<keyword evidence="2" id="KW-0238">DNA-binding</keyword>
<evidence type="ECO:0000313" key="5">
    <source>
        <dbReference type="EMBL" id="RUT31588.1"/>
    </source>
</evidence>
<dbReference type="PANTHER" id="PTHR30146:SF109">
    <property type="entry name" value="HTH-TYPE TRANSCRIPTIONAL REGULATOR GALS"/>
    <property type="match status" value="1"/>
</dbReference>
<evidence type="ECO:0000256" key="3">
    <source>
        <dbReference type="ARBA" id="ARBA00023163"/>
    </source>
</evidence>
<protein>
    <submittedName>
        <fullName evidence="5">LacI family transcriptional regulator</fullName>
    </submittedName>
</protein>
<dbReference type="GO" id="GO:0000976">
    <property type="term" value="F:transcription cis-regulatory region binding"/>
    <property type="evidence" value="ECO:0007669"/>
    <property type="project" value="TreeGrafter"/>
</dbReference>